<sequence length="64" mass="6786">MTMMVEFPDLGDVSGFAGHRVLTGALSAVDTTSADGRLFFQIIVSTIANALGVSRATLYRHLGE</sequence>
<dbReference type="Proteomes" id="UP000053127">
    <property type="component" value="Unassembled WGS sequence"/>
</dbReference>
<dbReference type="AlphaFoldDB" id="A0A117Q5Y2"/>
<protein>
    <submittedName>
        <fullName evidence="1">Uncharacterized protein</fullName>
    </submittedName>
</protein>
<reference evidence="1 2" key="1">
    <citation type="submission" date="2015-10" db="EMBL/GenBank/DDBJ databases">
        <title>Draft genome sequence of Streptomyces yokosukanensis DSM 40224, type strain for the species Streptomyces yokosukanensis.</title>
        <authorList>
            <person name="Ruckert C."/>
            <person name="Winkler A."/>
            <person name="Kalinowski J."/>
            <person name="Kampfer P."/>
            <person name="Glaeser S."/>
        </authorList>
    </citation>
    <scope>NUCLEOTIDE SEQUENCE [LARGE SCALE GENOMIC DNA]</scope>
    <source>
        <strain evidence="1 2">DSM 40224</strain>
    </source>
</reference>
<comment type="caution">
    <text evidence="1">The sequence shown here is derived from an EMBL/GenBank/DDBJ whole genome shotgun (WGS) entry which is preliminary data.</text>
</comment>
<dbReference type="EMBL" id="LMWN01000001">
    <property type="protein sequence ID" value="KUN10257.1"/>
    <property type="molecule type" value="Genomic_DNA"/>
</dbReference>
<accession>A0A117Q5Y2</accession>
<evidence type="ECO:0000313" key="1">
    <source>
        <dbReference type="EMBL" id="KUN10257.1"/>
    </source>
</evidence>
<evidence type="ECO:0000313" key="2">
    <source>
        <dbReference type="Proteomes" id="UP000053127"/>
    </source>
</evidence>
<keyword evidence="2" id="KW-1185">Reference proteome</keyword>
<gene>
    <name evidence="1" type="ORF">AQI95_00535</name>
</gene>
<proteinExistence type="predicted"/>
<organism evidence="1 2">
    <name type="scientific">Streptomyces yokosukanensis</name>
    <dbReference type="NCBI Taxonomy" id="67386"/>
    <lineage>
        <taxon>Bacteria</taxon>
        <taxon>Bacillati</taxon>
        <taxon>Actinomycetota</taxon>
        <taxon>Actinomycetes</taxon>
        <taxon>Kitasatosporales</taxon>
        <taxon>Streptomycetaceae</taxon>
        <taxon>Streptomyces</taxon>
    </lineage>
</organism>
<name>A0A117Q5Y2_9ACTN</name>